<gene>
    <name evidence="2" type="ORF">Rhopal_004083-T1</name>
</gene>
<dbReference type="AlphaFoldDB" id="A0AAV5GLJ2"/>
<protein>
    <submittedName>
        <fullName evidence="2">Uncharacterized protein</fullName>
    </submittedName>
</protein>
<evidence type="ECO:0000313" key="2">
    <source>
        <dbReference type="EMBL" id="GJN91068.1"/>
    </source>
</evidence>
<feature type="compositionally biased region" description="Basic and acidic residues" evidence="1">
    <location>
        <begin position="256"/>
        <end position="266"/>
    </location>
</feature>
<name>A0AAV5GLJ2_9BASI</name>
<organism evidence="2 3">
    <name type="scientific">Rhodotorula paludigena</name>
    <dbReference type="NCBI Taxonomy" id="86838"/>
    <lineage>
        <taxon>Eukaryota</taxon>
        <taxon>Fungi</taxon>
        <taxon>Dikarya</taxon>
        <taxon>Basidiomycota</taxon>
        <taxon>Pucciniomycotina</taxon>
        <taxon>Microbotryomycetes</taxon>
        <taxon>Sporidiobolales</taxon>
        <taxon>Sporidiobolaceae</taxon>
        <taxon>Rhodotorula</taxon>
    </lineage>
</organism>
<sequence length="307" mass="33669">MPPKKSTEGEQVVQAPKEYMTGDKMLILFARVKGKFGLELDRLKARREAIVDTAPKLRDIRDNDMVVVFGYRTIEGFAQNAIWSTKISVCRFENIGSPMLNKIENMAEDRNYKLIGSYKKLAKEDKKAVDDLFKGKLISKEYLDDDGDELSTIQRIQIYCPEKYQKAAKDASNFKNPEIAPFNYLSSDFKLDGSNELPKSDRSLALDNLFELSAPGDAGKAAAAPAKKGAKAGKGGAEGSNKGLGSKARGSSSLPREIDDLTEPQKKKQKVDHGGSAIDTDSDDEPVTSRRKLAGKGKGKAVVVDDE</sequence>
<feature type="region of interest" description="Disordered" evidence="1">
    <location>
        <begin position="219"/>
        <end position="307"/>
    </location>
</feature>
<dbReference type="EMBL" id="BQKY01000008">
    <property type="protein sequence ID" value="GJN91068.1"/>
    <property type="molecule type" value="Genomic_DNA"/>
</dbReference>
<dbReference type="Proteomes" id="UP001342314">
    <property type="component" value="Unassembled WGS sequence"/>
</dbReference>
<evidence type="ECO:0000256" key="1">
    <source>
        <dbReference type="SAM" id="MobiDB-lite"/>
    </source>
</evidence>
<keyword evidence="3" id="KW-1185">Reference proteome</keyword>
<feature type="compositionally biased region" description="Basic residues" evidence="1">
    <location>
        <begin position="289"/>
        <end position="299"/>
    </location>
</feature>
<proteinExistence type="predicted"/>
<comment type="caution">
    <text evidence="2">The sequence shown here is derived from an EMBL/GenBank/DDBJ whole genome shotgun (WGS) entry which is preliminary data.</text>
</comment>
<accession>A0AAV5GLJ2</accession>
<reference evidence="2 3" key="1">
    <citation type="submission" date="2021-12" db="EMBL/GenBank/DDBJ databases">
        <title>High titer production of polyol ester of fatty acids by Rhodotorula paludigena BS15 towards product separation-free biomass refinery.</title>
        <authorList>
            <person name="Mano J."/>
            <person name="Ono H."/>
            <person name="Tanaka T."/>
            <person name="Naito K."/>
            <person name="Sushida H."/>
            <person name="Ike M."/>
            <person name="Tokuyasu K."/>
            <person name="Kitaoka M."/>
        </authorList>
    </citation>
    <scope>NUCLEOTIDE SEQUENCE [LARGE SCALE GENOMIC DNA]</scope>
    <source>
        <strain evidence="2 3">BS15</strain>
    </source>
</reference>
<evidence type="ECO:0000313" key="3">
    <source>
        <dbReference type="Proteomes" id="UP001342314"/>
    </source>
</evidence>